<evidence type="ECO:0000256" key="2">
    <source>
        <dbReference type="SAM" id="MobiDB-lite"/>
    </source>
</evidence>
<feature type="region of interest" description="Disordered" evidence="2">
    <location>
        <begin position="282"/>
        <end position="312"/>
    </location>
</feature>
<comment type="similarity">
    <text evidence="1">Belongs to the Iojap/RsfS family.</text>
</comment>
<dbReference type="PANTHER" id="PTHR21043">
    <property type="entry name" value="IOJAP SUPERFAMILY ORTHOLOG"/>
    <property type="match status" value="1"/>
</dbReference>
<dbReference type="Proteomes" id="UP000001058">
    <property type="component" value="Unassembled WGS sequence"/>
</dbReference>
<dbReference type="InterPro" id="IPR004394">
    <property type="entry name" value="Iojap/RsfS/C7orf30"/>
</dbReference>
<dbReference type="GO" id="GO:0043023">
    <property type="term" value="F:ribosomal large subunit binding"/>
    <property type="evidence" value="ECO:0007669"/>
    <property type="project" value="TreeGrafter"/>
</dbReference>
<dbReference type="OrthoDB" id="21330at2759"/>
<name>D8UJ79_VOLCA</name>
<dbReference type="PANTHER" id="PTHR21043:SF0">
    <property type="entry name" value="MITOCHONDRIAL ASSEMBLY OF RIBOSOMAL LARGE SUBUNIT PROTEIN 1"/>
    <property type="match status" value="1"/>
</dbReference>
<feature type="compositionally biased region" description="Low complexity" evidence="2">
    <location>
        <begin position="386"/>
        <end position="411"/>
    </location>
</feature>
<feature type="region of interest" description="Disordered" evidence="2">
    <location>
        <begin position="172"/>
        <end position="253"/>
    </location>
</feature>
<organism evidence="4">
    <name type="scientific">Volvox carteri f. nagariensis</name>
    <dbReference type="NCBI Taxonomy" id="3068"/>
    <lineage>
        <taxon>Eukaryota</taxon>
        <taxon>Viridiplantae</taxon>
        <taxon>Chlorophyta</taxon>
        <taxon>core chlorophytes</taxon>
        <taxon>Chlorophyceae</taxon>
        <taxon>CS clade</taxon>
        <taxon>Chlamydomonadales</taxon>
        <taxon>Volvocaceae</taxon>
        <taxon>Volvox</taxon>
    </lineage>
</organism>
<dbReference type="InterPro" id="IPR043519">
    <property type="entry name" value="NT_sf"/>
</dbReference>
<feature type="compositionally biased region" description="Low complexity" evidence="2">
    <location>
        <begin position="220"/>
        <end position="243"/>
    </location>
</feature>
<dbReference type="GO" id="GO:0090071">
    <property type="term" value="P:negative regulation of ribosome biogenesis"/>
    <property type="evidence" value="ECO:0007669"/>
    <property type="project" value="TreeGrafter"/>
</dbReference>
<proteinExistence type="inferred from homology"/>
<evidence type="ECO:0000256" key="1">
    <source>
        <dbReference type="ARBA" id="ARBA00010574"/>
    </source>
</evidence>
<evidence type="ECO:0000313" key="4">
    <source>
        <dbReference type="Proteomes" id="UP000001058"/>
    </source>
</evidence>
<gene>
    <name evidence="3" type="ORF">VOLCADRAFT_108272</name>
</gene>
<protein>
    <submittedName>
        <fullName evidence="3">Uncharacterized protein</fullName>
    </submittedName>
</protein>
<dbReference type="KEGG" id="vcn:VOLCADRAFT_108272"/>
<dbReference type="EMBL" id="GL378423">
    <property type="protein sequence ID" value="EFJ40237.1"/>
    <property type="molecule type" value="Genomic_DNA"/>
</dbReference>
<dbReference type="RefSeq" id="XP_002958717.1">
    <property type="nucleotide sequence ID" value="XM_002958671.1"/>
</dbReference>
<dbReference type="GeneID" id="9628166"/>
<feature type="region of interest" description="Disordered" evidence="2">
    <location>
        <begin position="664"/>
        <end position="774"/>
    </location>
</feature>
<dbReference type="Gene3D" id="3.30.460.10">
    <property type="entry name" value="Beta Polymerase, domain 2"/>
    <property type="match status" value="1"/>
</dbReference>
<dbReference type="AlphaFoldDB" id="D8UJ79"/>
<feature type="compositionally biased region" description="Low complexity" evidence="2">
    <location>
        <begin position="172"/>
        <end position="184"/>
    </location>
</feature>
<accession>D8UJ79</accession>
<dbReference type="SUPFAM" id="SSF81301">
    <property type="entry name" value="Nucleotidyltransferase"/>
    <property type="match status" value="1"/>
</dbReference>
<dbReference type="STRING" id="3068.D8UJ79"/>
<keyword evidence="4" id="KW-1185">Reference proteome</keyword>
<dbReference type="Pfam" id="PF02410">
    <property type="entry name" value="RsfS"/>
    <property type="match status" value="1"/>
</dbReference>
<dbReference type="InParanoid" id="D8UJ79"/>
<evidence type="ECO:0000313" key="3">
    <source>
        <dbReference type="EMBL" id="EFJ40237.1"/>
    </source>
</evidence>
<dbReference type="GO" id="GO:0017148">
    <property type="term" value="P:negative regulation of translation"/>
    <property type="evidence" value="ECO:0007669"/>
    <property type="project" value="TreeGrafter"/>
</dbReference>
<feature type="compositionally biased region" description="Polar residues" evidence="2">
    <location>
        <begin position="590"/>
        <end position="601"/>
    </location>
</feature>
<feature type="compositionally biased region" description="Low complexity" evidence="2">
    <location>
        <begin position="739"/>
        <end position="752"/>
    </location>
</feature>
<sequence length="774" mass="81277">MSAGGASRLLGSSNKTIACRDSVKERLSLLLGRPKRRSLDLGSLQRLPATELVQACRQARLHIPPGSDPDPHLLALALHEWLNAPEADTARRGSAASGWERPASLHQSNWLRQAGFGANANAAGGSISGVAPVAAIQPEVDDEAAEAALHMEAERQADALFDEELRRRLQQAAAAAAGTRPGTASIATGGGGNQGELRPSLQRQLPVPPAPPRQSAAELQQQEPFQQQTTASQSLPPQQQQQLVGERSVDRHESASMLTTDLLAAVAAGSGSSAASSASGLLSSRMVGGKPDDGSLYDSPPSMGPPRPSEVVAAVRRSLSRAGYQAGDKDPTTLRSLLLLSRGELMRLVEAFHGGRLLDTTGQSREQLATRLLDMMAMTMRANTDSRAGSSSSTASRSGSSTPGAAAGVTGIQLNPQAAQAAGEAEKPGRGGGRGEMGNWSGMAAGSDRRRAVTWLRQDVRVMEDGRGGEEEEVWDDDRAALGDPRRRQVLAAARRRQQLMVAAARPEEIATWLVKARAQDVVVISDSDSDGEAGSGTTGSEIGFGVGSGSRVSYTVLATALSQRHAYACAEAVRFQVRERLEEMMLAGSYSSESPDSRSGSMHGGSTDKAALEQSFLRGGAPSVSGFNGADWLSLEAGRVQVHVLTPQARRYYRLEELLAGPGYGDISRSNRSNSRLRDPTTRLSGLGEPRGLDGPAARPGLHDRDPPVPSERGMQSSGEASSPSPPLPVRPRMRLFGPDAAGADGGPLLDTLETARVETVDGPLTSSHAGNA</sequence>
<feature type="region of interest" description="Disordered" evidence="2">
    <location>
        <begin position="589"/>
        <end position="609"/>
    </location>
</feature>
<feature type="region of interest" description="Disordered" evidence="2">
    <location>
        <begin position="383"/>
        <end position="448"/>
    </location>
</feature>
<reference evidence="3 4" key="1">
    <citation type="journal article" date="2010" name="Science">
        <title>Genomic analysis of organismal complexity in the multicellular green alga Volvox carteri.</title>
        <authorList>
            <person name="Prochnik S.E."/>
            <person name="Umen J."/>
            <person name="Nedelcu A.M."/>
            <person name="Hallmann A."/>
            <person name="Miller S.M."/>
            <person name="Nishii I."/>
            <person name="Ferris P."/>
            <person name="Kuo A."/>
            <person name="Mitros T."/>
            <person name="Fritz-Laylin L.K."/>
            <person name="Hellsten U."/>
            <person name="Chapman J."/>
            <person name="Simakov O."/>
            <person name="Rensing S.A."/>
            <person name="Terry A."/>
            <person name="Pangilinan J."/>
            <person name="Kapitonov V."/>
            <person name="Jurka J."/>
            <person name="Salamov A."/>
            <person name="Shapiro H."/>
            <person name="Schmutz J."/>
            <person name="Grimwood J."/>
            <person name="Lindquist E."/>
            <person name="Lucas S."/>
            <person name="Grigoriev I.V."/>
            <person name="Schmitt R."/>
            <person name="Kirk D."/>
            <person name="Rokhsar D.S."/>
        </authorList>
    </citation>
    <scope>NUCLEOTIDE SEQUENCE [LARGE SCALE GENOMIC DNA]</scope>
    <source>
        <strain evidence="4">f. Nagariensis / Eve</strain>
    </source>
</reference>